<dbReference type="AlphaFoldDB" id="A0A645JNK8"/>
<evidence type="ECO:0000313" key="1">
    <source>
        <dbReference type="EMBL" id="MPN61183.1"/>
    </source>
</evidence>
<accession>A0A645JNK8</accession>
<name>A0A645JNK8_9ZZZZ</name>
<gene>
    <name evidence="1" type="ORF">SDC9_208917</name>
</gene>
<reference evidence="1" key="1">
    <citation type="submission" date="2019-08" db="EMBL/GenBank/DDBJ databases">
        <authorList>
            <person name="Kucharzyk K."/>
            <person name="Murdoch R.W."/>
            <person name="Higgins S."/>
            <person name="Loffler F."/>
        </authorList>
    </citation>
    <scope>NUCLEOTIDE SEQUENCE</scope>
</reference>
<comment type="caution">
    <text evidence="1">The sequence shown here is derived from an EMBL/GenBank/DDBJ whole genome shotgun (WGS) entry which is preliminary data.</text>
</comment>
<dbReference type="EMBL" id="VSSQ01137412">
    <property type="protein sequence ID" value="MPN61183.1"/>
    <property type="molecule type" value="Genomic_DNA"/>
</dbReference>
<sequence>MSFPFSGAIGERYGTQKDLSEHKWIRNPIDNSTIPSIPRVFAAIISDILIMITGASSFDIIKALSDVAPIMTTDGALNSPACTAA</sequence>
<organism evidence="1">
    <name type="scientific">bioreactor metagenome</name>
    <dbReference type="NCBI Taxonomy" id="1076179"/>
    <lineage>
        <taxon>unclassified sequences</taxon>
        <taxon>metagenomes</taxon>
        <taxon>ecological metagenomes</taxon>
    </lineage>
</organism>
<protein>
    <submittedName>
        <fullName evidence="1">Uncharacterized protein</fullName>
    </submittedName>
</protein>
<proteinExistence type="predicted"/>